<dbReference type="PANTHER" id="PTHR12984:SF6">
    <property type="entry name" value="SCY1-LIKE PROTEIN 2"/>
    <property type="match status" value="1"/>
</dbReference>
<dbReference type="GO" id="GO:0005524">
    <property type="term" value="F:ATP binding"/>
    <property type="evidence" value="ECO:0007669"/>
    <property type="project" value="InterPro"/>
</dbReference>
<dbReference type="SMART" id="SM00220">
    <property type="entry name" value="S_TKc"/>
    <property type="match status" value="1"/>
</dbReference>
<accession>A0A7R8H6L3</accession>
<dbReference type="AlphaFoldDB" id="A0A7R8H6L3"/>
<keyword evidence="3" id="KW-1185">Reference proteome</keyword>
<dbReference type="Pfam" id="PF00069">
    <property type="entry name" value="Pkinase"/>
    <property type="match status" value="1"/>
</dbReference>
<sequence length="348" mass="39768">MTDVLKQQFVMKSSNFNQYTLLRSPNRIWIAASSLSVAANTISNVLPGNPVAREFEVSEHIASAGPNLCWKVYSGSKKSTKQIASIFVFEKRQLDRYDKQDKENILDITRKGIAQLTRLRHPQILTVQHPLEESRDCLAFATEPVFCSLANALGQWDNMPQDTRNRAKEYKMFDVEIKYGLLQLCEGIDFLHESVKLLHRNICPESVIINHQGAWKIFGFDYCLLNSAPVGTPPSWDFPEYDHGLISECYPDLDFLAPEYALAGTCSPASDMYSLGMIAFSLYNSKPLFANDRNWGLYKKNSCELKRLRESNLQLIPTDLKEYIKMFLNVTPELRPDAAQFSKIPFFR</sequence>
<dbReference type="SUPFAM" id="SSF56112">
    <property type="entry name" value="Protein kinase-like (PK-like)"/>
    <property type="match status" value="1"/>
</dbReference>
<proteinExistence type="inferred from homology"/>
<dbReference type="OrthoDB" id="79687at2759"/>
<dbReference type="Gene3D" id="3.30.200.20">
    <property type="entry name" value="Phosphorylase Kinase, domain 1"/>
    <property type="match status" value="1"/>
</dbReference>
<dbReference type="Gene3D" id="1.10.510.10">
    <property type="entry name" value="Transferase(Phosphotransferase) domain 1"/>
    <property type="match status" value="1"/>
</dbReference>
<dbReference type="InterPro" id="IPR000719">
    <property type="entry name" value="Prot_kinase_dom"/>
</dbReference>
<protein>
    <submittedName>
        <fullName evidence="2">SCYL2</fullName>
    </submittedName>
</protein>
<reference evidence="2" key="1">
    <citation type="submission" date="2021-02" db="EMBL/GenBank/DDBJ databases">
        <authorList>
            <person name="Bekaert M."/>
        </authorList>
    </citation>
    <scope>NUCLEOTIDE SEQUENCE</scope>
    <source>
        <strain evidence="2">IoA-00</strain>
    </source>
</reference>
<dbReference type="FunFam" id="3.30.200.20:FF:000179">
    <property type="entry name" value="SCY1 like pseudokinase 2"/>
    <property type="match status" value="1"/>
</dbReference>
<dbReference type="Proteomes" id="UP000675881">
    <property type="component" value="Chromosome 3"/>
</dbReference>
<comment type="similarity">
    <text evidence="1">Belongs to the protein kinase superfamily.</text>
</comment>
<evidence type="ECO:0000256" key="1">
    <source>
        <dbReference type="ARBA" id="ARBA00038349"/>
    </source>
</evidence>
<name>A0A7R8H6L3_LEPSM</name>
<dbReference type="CDD" id="cd14011">
    <property type="entry name" value="PK_SCY1_like"/>
    <property type="match status" value="1"/>
</dbReference>
<organism evidence="2 3">
    <name type="scientific">Lepeophtheirus salmonis</name>
    <name type="common">Salmon louse</name>
    <name type="synonym">Caligus salmonis</name>
    <dbReference type="NCBI Taxonomy" id="72036"/>
    <lineage>
        <taxon>Eukaryota</taxon>
        <taxon>Metazoa</taxon>
        <taxon>Ecdysozoa</taxon>
        <taxon>Arthropoda</taxon>
        <taxon>Crustacea</taxon>
        <taxon>Multicrustacea</taxon>
        <taxon>Hexanauplia</taxon>
        <taxon>Copepoda</taxon>
        <taxon>Siphonostomatoida</taxon>
        <taxon>Caligidae</taxon>
        <taxon>Lepeophtheirus</taxon>
    </lineage>
</organism>
<dbReference type="PANTHER" id="PTHR12984">
    <property type="entry name" value="SCY1-RELATED S/T PROTEIN KINASE-LIKE"/>
    <property type="match status" value="1"/>
</dbReference>
<dbReference type="PROSITE" id="PS50011">
    <property type="entry name" value="PROTEIN_KINASE_DOM"/>
    <property type="match status" value="1"/>
</dbReference>
<dbReference type="EMBL" id="HG994582">
    <property type="protein sequence ID" value="CAF2901567.1"/>
    <property type="molecule type" value="Genomic_DNA"/>
</dbReference>
<dbReference type="GO" id="GO:0004672">
    <property type="term" value="F:protein kinase activity"/>
    <property type="evidence" value="ECO:0007669"/>
    <property type="project" value="InterPro"/>
</dbReference>
<gene>
    <name evidence="2" type="ORF">LSAA_8213</name>
</gene>
<evidence type="ECO:0000313" key="2">
    <source>
        <dbReference type="EMBL" id="CAF2901567.1"/>
    </source>
</evidence>
<dbReference type="InterPro" id="IPR051177">
    <property type="entry name" value="CIK-Related_Protein"/>
</dbReference>
<dbReference type="InterPro" id="IPR011009">
    <property type="entry name" value="Kinase-like_dom_sf"/>
</dbReference>
<evidence type="ECO:0000313" key="3">
    <source>
        <dbReference type="Proteomes" id="UP000675881"/>
    </source>
</evidence>